<dbReference type="GO" id="GO:0006281">
    <property type="term" value="P:DNA repair"/>
    <property type="evidence" value="ECO:0007669"/>
    <property type="project" value="UniProtKB-KW"/>
</dbReference>
<dbReference type="InterPro" id="IPR020476">
    <property type="entry name" value="Nudix_hydrolase"/>
</dbReference>
<dbReference type="GO" id="GO:0008413">
    <property type="term" value="F:8-oxo-7,8-dihydroguanosine triphosphate pyrophosphatase activity"/>
    <property type="evidence" value="ECO:0007669"/>
    <property type="project" value="TreeGrafter"/>
</dbReference>
<keyword evidence="6" id="KW-0227">DNA damage</keyword>
<proteinExistence type="inferred from homology"/>
<dbReference type="PROSITE" id="PS51462">
    <property type="entry name" value="NUDIX"/>
    <property type="match status" value="1"/>
</dbReference>
<dbReference type="GO" id="GO:0006260">
    <property type="term" value="P:DNA replication"/>
    <property type="evidence" value="ECO:0007669"/>
    <property type="project" value="UniProtKB-KW"/>
</dbReference>
<keyword evidence="9" id="KW-0234">DNA repair</keyword>
<dbReference type="GO" id="GO:0044716">
    <property type="term" value="F:8-oxo-GDP phosphatase activity"/>
    <property type="evidence" value="ECO:0007669"/>
    <property type="project" value="TreeGrafter"/>
</dbReference>
<evidence type="ECO:0000256" key="7">
    <source>
        <dbReference type="ARBA" id="ARBA00022801"/>
    </source>
</evidence>
<dbReference type="InterPro" id="IPR020084">
    <property type="entry name" value="NUDIX_hydrolase_CS"/>
</dbReference>
<evidence type="ECO:0000256" key="2">
    <source>
        <dbReference type="ARBA" id="ARBA00005582"/>
    </source>
</evidence>
<dbReference type="InterPro" id="IPR015797">
    <property type="entry name" value="NUDIX_hydrolase-like_dom_sf"/>
</dbReference>
<dbReference type="GO" id="GO:0046872">
    <property type="term" value="F:metal ion binding"/>
    <property type="evidence" value="ECO:0007669"/>
    <property type="project" value="UniProtKB-KW"/>
</dbReference>
<evidence type="ECO:0000256" key="6">
    <source>
        <dbReference type="ARBA" id="ARBA00022763"/>
    </source>
</evidence>
<comment type="caution">
    <text evidence="14">The sequence shown here is derived from an EMBL/GenBank/DDBJ whole genome shotgun (WGS) entry which is preliminary data.</text>
</comment>
<evidence type="ECO:0000256" key="4">
    <source>
        <dbReference type="ARBA" id="ARBA00022705"/>
    </source>
</evidence>
<evidence type="ECO:0000256" key="9">
    <source>
        <dbReference type="ARBA" id="ARBA00023204"/>
    </source>
</evidence>
<dbReference type="RefSeq" id="WP_183335820.1">
    <property type="nucleotide sequence ID" value="NZ_JACHZG010000001.1"/>
</dbReference>
<evidence type="ECO:0000313" key="14">
    <source>
        <dbReference type="EMBL" id="MBB3325123.1"/>
    </source>
</evidence>
<evidence type="ECO:0000259" key="13">
    <source>
        <dbReference type="PROSITE" id="PS51462"/>
    </source>
</evidence>
<evidence type="ECO:0000256" key="10">
    <source>
        <dbReference type="ARBA" id="ARBA00035861"/>
    </source>
</evidence>
<dbReference type="CDD" id="cd03425">
    <property type="entry name" value="NUDIX_MutT_NudA_like"/>
    <property type="match status" value="1"/>
</dbReference>
<dbReference type="GO" id="GO:0035539">
    <property type="term" value="F:8-oxo-7,8-dihydrodeoxyguanosine triphosphate pyrophosphatase activity"/>
    <property type="evidence" value="ECO:0007669"/>
    <property type="project" value="UniProtKB-EC"/>
</dbReference>
<name>A0A7W5JRW6_9ACTN</name>
<organism evidence="14 15">
    <name type="scientific">Microlunatus antarcticus</name>
    <dbReference type="NCBI Taxonomy" id="53388"/>
    <lineage>
        <taxon>Bacteria</taxon>
        <taxon>Bacillati</taxon>
        <taxon>Actinomycetota</taxon>
        <taxon>Actinomycetes</taxon>
        <taxon>Propionibacteriales</taxon>
        <taxon>Propionibacteriaceae</taxon>
        <taxon>Microlunatus</taxon>
    </lineage>
</organism>
<dbReference type="AlphaFoldDB" id="A0A7W5JRW6"/>
<keyword evidence="5" id="KW-0479">Metal-binding</keyword>
<evidence type="ECO:0000256" key="1">
    <source>
        <dbReference type="ARBA" id="ARBA00001946"/>
    </source>
</evidence>
<dbReference type="GO" id="GO:0044715">
    <property type="term" value="F:8-oxo-dGDP phosphatase activity"/>
    <property type="evidence" value="ECO:0007669"/>
    <property type="project" value="TreeGrafter"/>
</dbReference>
<dbReference type="EC" id="3.6.1.55" evidence="11"/>
<keyword evidence="8" id="KW-0460">Magnesium</keyword>
<dbReference type="EMBL" id="JACHZG010000001">
    <property type="protein sequence ID" value="MBB3325123.1"/>
    <property type="molecule type" value="Genomic_DNA"/>
</dbReference>
<dbReference type="Proteomes" id="UP000565572">
    <property type="component" value="Unassembled WGS sequence"/>
</dbReference>
<dbReference type="PANTHER" id="PTHR47707:SF1">
    <property type="entry name" value="NUDIX HYDROLASE FAMILY PROTEIN"/>
    <property type="match status" value="1"/>
</dbReference>
<evidence type="ECO:0000256" key="3">
    <source>
        <dbReference type="ARBA" id="ARBA00022457"/>
    </source>
</evidence>
<evidence type="ECO:0000256" key="11">
    <source>
        <dbReference type="ARBA" id="ARBA00038905"/>
    </source>
</evidence>
<evidence type="ECO:0000256" key="5">
    <source>
        <dbReference type="ARBA" id="ARBA00022723"/>
    </source>
</evidence>
<evidence type="ECO:0000256" key="8">
    <source>
        <dbReference type="ARBA" id="ARBA00022842"/>
    </source>
</evidence>
<protein>
    <recommendedName>
        <fullName evidence="11">8-oxo-dGTP diphosphatase</fullName>
        <ecNumber evidence="11">3.6.1.55</ecNumber>
    </recommendedName>
</protein>
<dbReference type="PRINTS" id="PR00502">
    <property type="entry name" value="NUDIXFAMILY"/>
</dbReference>
<keyword evidence="4" id="KW-0235">DNA replication</keyword>
<comment type="similarity">
    <text evidence="2 12">Belongs to the Nudix hydrolase family.</text>
</comment>
<evidence type="ECO:0000313" key="15">
    <source>
        <dbReference type="Proteomes" id="UP000565572"/>
    </source>
</evidence>
<dbReference type="InterPro" id="IPR000086">
    <property type="entry name" value="NUDIX_hydrolase_dom"/>
</dbReference>
<dbReference type="Pfam" id="PF00293">
    <property type="entry name" value="NUDIX"/>
    <property type="match status" value="1"/>
</dbReference>
<evidence type="ECO:0000256" key="12">
    <source>
        <dbReference type="RuleBase" id="RU003476"/>
    </source>
</evidence>
<accession>A0A7W5JRW6</accession>
<dbReference type="PROSITE" id="PS00893">
    <property type="entry name" value="NUDIX_BOX"/>
    <property type="match status" value="1"/>
</dbReference>
<comment type="catalytic activity">
    <reaction evidence="10">
        <text>8-oxo-dGTP + H2O = 8-oxo-dGMP + diphosphate + H(+)</text>
        <dbReference type="Rhea" id="RHEA:31575"/>
        <dbReference type="ChEBI" id="CHEBI:15377"/>
        <dbReference type="ChEBI" id="CHEBI:15378"/>
        <dbReference type="ChEBI" id="CHEBI:33019"/>
        <dbReference type="ChEBI" id="CHEBI:63224"/>
        <dbReference type="ChEBI" id="CHEBI:77896"/>
        <dbReference type="EC" id="3.6.1.55"/>
    </reaction>
</comment>
<feature type="domain" description="Nudix hydrolase" evidence="13">
    <location>
        <begin position="2"/>
        <end position="138"/>
    </location>
</feature>
<dbReference type="PANTHER" id="PTHR47707">
    <property type="entry name" value="8-OXO-DGTP DIPHOSPHATASE"/>
    <property type="match status" value="1"/>
</dbReference>
<reference evidence="14 15" key="1">
    <citation type="submission" date="2020-08" db="EMBL/GenBank/DDBJ databases">
        <title>Sequencing the genomes of 1000 actinobacteria strains.</title>
        <authorList>
            <person name="Klenk H.-P."/>
        </authorList>
    </citation>
    <scope>NUCLEOTIDE SEQUENCE [LARGE SCALE GENOMIC DNA]</scope>
    <source>
        <strain evidence="14 15">DSM 11053</strain>
    </source>
</reference>
<dbReference type="InterPro" id="IPR047127">
    <property type="entry name" value="MutT-like"/>
</dbReference>
<dbReference type="Gene3D" id="3.90.79.10">
    <property type="entry name" value="Nucleoside Triphosphate Pyrophosphohydrolase"/>
    <property type="match status" value="1"/>
</dbReference>
<comment type="cofactor">
    <cofactor evidence="1">
        <name>Mg(2+)</name>
        <dbReference type="ChEBI" id="CHEBI:18420"/>
    </cofactor>
</comment>
<sequence length="148" mass="15636">MADQLVVAAVLVDDLEHPTRALGARRFAPESLAGRWELPGGKVEPGEEPLAALHRELDEELGITVEVGDELVPRGGPGTTWPLTSGLAMRVWWCVVRTGIPEAGAAHDALAWVDKVSINDLAWLDPDLPVVDAIAAALTSPGLTAPPD</sequence>
<dbReference type="SUPFAM" id="SSF55811">
    <property type="entry name" value="Nudix"/>
    <property type="match status" value="1"/>
</dbReference>
<keyword evidence="3" id="KW-0515">Mutator protein</keyword>
<gene>
    <name evidence="14" type="ORF">FHX39_000067</name>
</gene>
<keyword evidence="7 12" id="KW-0378">Hydrolase</keyword>
<keyword evidence="15" id="KW-1185">Reference proteome</keyword>